<feature type="non-terminal residue" evidence="2">
    <location>
        <position position="82"/>
    </location>
</feature>
<organism evidence="2 3">
    <name type="scientific">Nesidiocoris tenuis</name>
    <dbReference type="NCBI Taxonomy" id="355587"/>
    <lineage>
        <taxon>Eukaryota</taxon>
        <taxon>Metazoa</taxon>
        <taxon>Ecdysozoa</taxon>
        <taxon>Arthropoda</taxon>
        <taxon>Hexapoda</taxon>
        <taxon>Insecta</taxon>
        <taxon>Pterygota</taxon>
        <taxon>Neoptera</taxon>
        <taxon>Paraneoptera</taxon>
        <taxon>Hemiptera</taxon>
        <taxon>Heteroptera</taxon>
        <taxon>Panheteroptera</taxon>
        <taxon>Cimicomorpha</taxon>
        <taxon>Miridae</taxon>
        <taxon>Dicyphina</taxon>
        <taxon>Nesidiocoris</taxon>
    </lineage>
</organism>
<sequence>MIRNGCFLALSVGNVDNRRVRYGLPNDKNAGENYDCHLKINSRAPLKAGKKTWRNYPLAKASEKGRQPPVTRESLEKRVPIT</sequence>
<reference evidence="2 3" key="1">
    <citation type="submission" date="2020-02" db="EMBL/GenBank/DDBJ databases">
        <authorList>
            <person name="Ferguson B K."/>
        </authorList>
    </citation>
    <scope>NUCLEOTIDE SEQUENCE [LARGE SCALE GENOMIC DNA]</scope>
</reference>
<evidence type="ECO:0000256" key="1">
    <source>
        <dbReference type="SAM" id="MobiDB-lite"/>
    </source>
</evidence>
<proteinExistence type="predicted"/>
<feature type="region of interest" description="Disordered" evidence="1">
    <location>
        <begin position="59"/>
        <end position="82"/>
    </location>
</feature>
<dbReference type="EMBL" id="CADCXU010011998">
    <property type="protein sequence ID" value="CAB0002368.1"/>
    <property type="molecule type" value="Genomic_DNA"/>
</dbReference>
<dbReference type="AlphaFoldDB" id="A0A6H5GHJ7"/>
<evidence type="ECO:0000313" key="3">
    <source>
        <dbReference type="Proteomes" id="UP000479000"/>
    </source>
</evidence>
<accession>A0A6H5GHJ7</accession>
<name>A0A6H5GHJ7_9HEMI</name>
<evidence type="ECO:0000313" key="2">
    <source>
        <dbReference type="EMBL" id="CAB0002368.1"/>
    </source>
</evidence>
<gene>
    <name evidence="2" type="ORF">NTEN_LOCUS8155</name>
</gene>
<feature type="compositionally biased region" description="Basic and acidic residues" evidence="1">
    <location>
        <begin position="73"/>
        <end position="82"/>
    </location>
</feature>
<protein>
    <submittedName>
        <fullName evidence="2">Uncharacterized protein</fullName>
    </submittedName>
</protein>
<dbReference type="Proteomes" id="UP000479000">
    <property type="component" value="Unassembled WGS sequence"/>
</dbReference>
<keyword evidence="3" id="KW-1185">Reference proteome</keyword>